<dbReference type="AlphaFoldDB" id="A0AAV1ITR8"/>
<proteinExistence type="predicted"/>
<protein>
    <submittedName>
        <fullName evidence="1">Uncharacterized protein</fullName>
    </submittedName>
</protein>
<dbReference type="EMBL" id="OY757133">
    <property type="protein sequence ID" value="CAK1261916.1"/>
    <property type="molecule type" value="Genomic_DNA"/>
</dbReference>
<gene>
    <name evidence="1" type="ORF">FGAF1253_47630</name>
</gene>
<geneLocation type="plasmid" evidence="1 2">
    <name>pF1253-2</name>
</geneLocation>
<keyword evidence="1" id="KW-0614">Plasmid</keyword>
<accession>A0AAV1ITR8</accession>
<reference evidence="1" key="1">
    <citation type="submission" date="2023-10" db="EMBL/GenBank/DDBJ databases">
        <authorList>
            <person name="Leclercq S."/>
        </authorList>
    </citation>
    <scope>NUCLEOTIDE SEQUENCE</scope>
    <source>
        <strain evidence="1">F1253</strain>
        <plasmid evidence="1">pF1253-2</plasmid>
    </source>
</reference>
<evidence type="ECO:0000313" key="1">
    <source>
        <dbReference type="EMBL" id="CAK1261916.1"/>
    </source>
</evidence>
<organism evidence="1 2">
    <name type="scientific">Escherichia coli</name>
    <dbReference type="NCBI Taxonomy" id="562"/>
    <lineage>
        <taxon>Bacteria</taxon>
        <taxon>Pseudomonadati</taxon>
        <taxon>Pseudomonadota</taxon>
        <taxon>Gammaproteobacteria</taxon>
        <taxon>Enterobacterales</taxon>
        <taxon>Enterobacteriaceae</taxon>
        <taxon>Escherichia</taxon>
    </lineage>
</organism>
<name>A0AAV1ITR8_ECOLX</name>
<sequence length="37" mass="4676">MTKNNIYDYMFYKYIVVRFLHQVSLFFNDAFYCSYKC</sequence>
<evidence type="ECO:0000313" key="2">
    <source>
        <dbReference type="Proteomes" id="UP001295856"/>
    </source>
</evidence>
<dbReference type="Proteomes" id="UP001295856">
    <property type="component" value="Plasmid pF1253-2"/>
</dbReference>